<reference evidence="2" key="1">
    <citation type="submission" date="2021-01" db="EMBL/GenBank/DDBJ databases">
        <title>Genome public.</title>
        <authorList>
            <person name="Liu C."/>
            <person name="Sun Q."/>
        </authorList>
    </citation>
    <scope>NUCLEOTIDE SEQUENCE</scope>
    <source>
        <strain evidence="2">YIM B02565</strain>
    </source>
</reference>
<dbReference type="InterPro" id="IPR001279">
    <property type="entry name" value="Metallo-B-lactamas"/>
</dbReference>
<dbReference type="PANTHER" id="PTHR42951">
    <property type="entry name" value="METALLO-BETA-LACTAMASE DOMAIN-CONTAINING"/>
    <property type="match status" value="1"/>
</dbReference>
<accession>A0A937FIC2</accession>
<dbReference type="PANTHER" id="PTHR42951:SF17">
    <property type="entry name" value="METALLO-BETA-LACTAMASE DOMAIN-CONTAINING PROTEIN"/>
    <property type="match status" value="1"/>
</dbReference>
<protein>
    <submittedName>
        <fullName evidence="2">MBL fold metallo-hydrolase</fullName>
    </submittedName>
</protein>
<dbReference type="Proteomes" id="UP000623681">
    <property type="component" value="Unassembled WGS sequence"/>
</dbReference>
<dbReference type="Pfam" id="PF00753">
    <property type="entry name" value="Lactamase_B"/>
    <property type="match status" value="1"/>
</dbReference>
<dbReference type="SMART" id="SM00849">
    <property type="entry name" value="Lactamase_B"/>
    <property type="match status" value="1"/>
</dbReference>
<gene>
    <name evidence="2" type="ORF">JK634_09165</name>
</gene>
<organism evidence="2 3">
    <name type="scientific">Clostridium paridis</name>
    <dbReference type="NCBI Taxonomy" id="2803863"/>
    <lineage>
        <taxon>Bacteria</taxon>
        <taxon>Bacillati</taxon>
        <taxon>Bacillota</taxon>
        <taxon>Clostridia</taxon>
        <taxon>Eubacteriales</taxon>
        <taxon>Clostridiaceae</taxon>
        <taxon>Clostridium</taxon>
    </lineage>
</organism>
<dbReference type="Gene3D" id="3.60.15.10">
    <property type="entry name" value="Ribonuclease Z/Hydroxyacylglutathione hydrolase-like"/>
    <property type="match status" value="1"/>
</dbReference>
<proteinExistence type="predicted"/>
<name>A0A937FIC2_9CLOT</name>
<evidence type="ECO:0000259" key="1">
    <source>
        <dbReference type="SMART" id="SM00849"/>
    </source>
</evidence>
<comment type="caution">
    <text evidence="2">The sequence shown here is derived from an EMBL/GenBank/DDBJ whole genome shotgun (WGS) entry which is preliminary data.</text>
</comment>
<dbReference type="CDD" id="cd07721">
    <property type="entry name" value="yflN-like_MBL-fold"/>
    <property type="match status" value="1"/>
</dbReference>
<evidence type="ECO:0000313" key="3">
    <source>
        <dbReference type="Proteomes" id="UP000623681"/>
    </source>
</evidence>
<dbReference type="RefSeq" id="WP_202767350.1">
    <property type="nucleotide sequence ID" value="NZ_JAESWA010000022.1"/>
</dbReference>
<dbReference type="AlphaFoldDB" id="A0A937FIC2"/>
<dbReference type="SUPFAM" id="SSF56281">
    <property type="entry name" value="Metallo-hydrolase/oxidoreductase"/>
    <property type="match status" value="1"/>
</dbReference>
<evidence type="ECO:0000313" key="2">
    <source>
        <dbReference type="EMBL" id="MBL4931971.1"/>
    </source>
</evidence>
<feature type="domain" description="Metallo-beta-lactamase" evidence="1">
    <location>
        <begin position="30"/>
        <end position="242"/>
    </location>
</feature>
<sequence>MIEQMLEKISEIMQTYEQLTDDIILLRFTVVNSCIVANLGEKPNEFVLVDTGLKTSGDFIIDTIEKLYGEKSYPKAIILTHGHFDHVGSVIQLIKTYNIPVYVHPLEIPYLTGKKDYPRGDSTVDDGMVAKMSKYFPNEALDLGGFIHKLPEDGTIPYMPGWKWILTKGHTPGHISLYRESDGTIIVGDALCTTKQESLISVLTQREQISGPPAYLTTNWEDAKHAIETITNLKPNLAVFSHGNPLEGEELRSHLKYLKDNFEELAKPEHGRFT</sequence>
<dbReference type="InterPro" id="IPR036866">
    <property type="entry name" value="RibonucZ/Hydroxyglut_hydro"/>
</dbReference>
<keyword evidence="3" id="KW-1185">Reference proteome</keyword>
<dbReference type="InterPro" id="IPR050855">
    <property type="entry name" value="NDM-1-like"/>
</dbReference>
<dbReference type="EMBL" id="JAESWA010000022">
    <property type="protein sequence ID" value="MBL4931971.1"/>
    <property type="molecule type" value="Genomic_DNA"/>
</dbReference>